<dbReference type="Gene3D" id="3.30.1340.30">
    <property type="match status" value="1"/>
</dbReference>
<proteinExistence type="predicted"/>
<dbReference type="PROSITE" id="PS50914">
    <property type="entry name" value="BON"/>
    <property type="match status" value="1"/>
</dbReference>
<dbReference type="Pfam" id="PF04972">
    <property type="entry name" value="BON"/>
    <property type="match status" value="1"/>
</dbReference>
<feature type="signal peptide" evidence="1">
    <location>
        <begin position="1"/>
        <end position="22"/>
    </location>
</feature>
<sequence>MKTYRMTIVASMFALCSAMSYAQSSAPDAPATAPSATSPKAVKKADRIANRAFAKKVRQAIVKNSGAGNQQVVVFANAKTGAVTLAGQITDESQDKAAVDAARQVPGVTSVTSKLQLHLEGGQ</sequence>
<comment type="caution">
    <text evidence="3">The sequence shown here is derived from an EMBL/GenBank/DDBJ whole genome shotgun (WGS) entry which is preliminary data.</text>
</comment>
<evidence type="ECO:0000313" key="3">
    <source>
        <dbReference type="EMBL" id="NDV76588.1"/>
    </source>
</evidence>
<protein>
    <submittedName>
        <fullName evidence="3">BON domain-containing protein</fullName>
    </submittedName>
</protein>
<organism evidence="3">
    <name type="scientific">Burkholderia cenocepacia</name>
    <dbReference type="NCBI Taxonomy" id="95486"/>
    <lineage>
        <taxon>Bacteria</taxon>
        <taxon>Pseudomonadati</taxon>
        <taxon>Pseudomonadota</taxon>
        <taxon>Betaproteobacteria</taxon>
        <taxon>Burkholderiales</taxon>
        <taxon>Burkholderiaceae</taxon>
        <taxon>Burkholderia</taxon>
        <taxon>Burkholderia cepacia complex</taxon>
    </lineage>
</organism>
<feature type="domain" description="BON" evidence="2">
    <location>
        <begin position="49"/>
        <end position="119"/>
    </location>
</feature>
<reference evidence="3" key="1">
    <citation type="submission" date="2019-11" db="EMBL/GenBank/DDBJ databases">
        <title>Burkholderia cenocepacia CF.</title>
        <authorList>
            <person name="Vianna E.F."/>
            <person name="Marques E.A."/>
            <person name="Albano R.M."/>
            <person name="Leao R.S."/>
        </authorList>
    </citation>
    <scope>NUCLEOTIDE SEQUENCE</scope>
    <source>
        <strain evidence="3">MS-2140</strain>
    </source>
</reference>
<feature type="chain" id="PRO_5025481396" evidence="1">
    <location>
        <begin position="23"/>
        <end position="123"/>
    </location>
</feature>
<keyword evidence="1" id="KW-0732">Signal</keyword>
<gene>
    <name evidence="3" type="ORF">GFJ35_31725</name>
</gene>
<evidence type="ECO:0000256" key="1">
    <source>
        <dbReference type="SAM" id="SignalP"/>
    </source>
</evidence>
<dbReference type="AlphaFoldDB" id="A0A6B2ML17"/>
<dbReference type="InterPro" id="IPR007055">
    <property type="entry name" value="BON_dom"/>
</dbReference>
<name>A0A6B2ML17_9BURK</name>
<evidence type="ECO:0000259" key="2">
    <source>
        <dbReference type="PROSITE" id="PS50914"/>
    </source>
</evidence>
<accession>A0A6B2ML17</accession>
<dbReference type="EMBL" id="JAAEAM010000049">
    <property type="protein sequence ID" value="NDV76588.1"/>
    <property type="molecule type" value="Genomic_DNA"/>
</dbReference>